<dbReference type="InterPro" id="IPR016035">
    <property type="entry name" value="Acyl_Trfase/lysoPLipase"/>
</dbReference>
<dbReference type="PROSITE" id="PS51635">
    <property type="entry name" value="PNPLA"/>
    <property type="match status" value="1"/>
</dbReference>
<feature type="short sequence motif" description="GXSXG" evidence="3">
    <location>
        <begin position="300"/>
        <end position="304"/>
    </location>
</feature>
<evidence type="ECO:0000256" key="1">
    <source>
        <dbReference type="ARBA" id="ARBA00022837"/>
    </source>
</evidence>
<feature type="compositionally biased region" description="Basic and acidic residues" evidence="4">
    <location>
        <begin position="10"/>
        <end position="20"/>
    </location>
</feature>
<dbReference type="PROSITE" id="PS00018">
    <property type="entry name" value="EF_HAND_1"/>
    <property type="match status" value="1"/>
</dbReference>
<evidence type="ECO:0000256" key="2">
    <source>
        <dbReference type="ARBA" id="ARBA00023098"/>
    </source>
</evidence>
<dbReference type="InterPro" id="IPR052580">
    <property type="entry name" value="Lipid_Hydrolase"/>
</dbReference>
<evidence type="ECO:0000256" key="3">
    <source>
        <dbReference type="PROSITE-ProRule" id="PRU01161"/>
    </source>
</evidence>
<feature type="region of interest" description="Disordered" evidence="4">
    <location>
        <begin position="732"/>
        <end position="761"/>
    </location>
</feature>
<feature type="region of interest" description="Disordered" evidence="4">
    <location>
        <begin position="1"/>
        <end position="24"/>
    </location>
</feature>
<feature type="region of interest" description="Disordered" evidence="4">
    <location>
        <begin position="784"/>
        <end position="807"/>
    </location>
</feature>
<keyword evidence="2 3" id="KW-0443">Lipid metabolism</keyword>
<keyword evidence="3" id="KW-0442">Lipid degradation</keyword>
<dbReference type="PROSITE" id="PS50222">
    <property type="entry name" value="EF_HAND_2"/>
    <property type="match status" value="1"/>
</dbReference>
<feature type="short sequence motif" description="DGA/G" evidence="3">
    <location>
        <begin position="443"/>
        <end position="445"/>
    </location>
</feature>
<dbReference type="InterPro" id="IPR002641">
    <property type="entry name" value="PNPLA_dom"/>
</dbReference>
<feature type="compositionally biased region" description="Basic and acidic residues" evidence="4">
    <location>
        <begin position="135"/>
        <end position="145"/>
    </location>
</feature>
<dbReference type="EMBL" id="JAWDGP010005256">
    <property type="protein sequence ID" value="KAK3758618.1"/>
    <property type="molecule type" value="Genomic_DNA"/>
</dbReference>
<proteinExistence type="predicted"/>
<dbReference type="Pfam" id="PF01734">
    <property type="entry name" value="Patatin"/>
    <property type="match status" value="1"/>
</dbReference>
<organism evidence="7 8">
    <name type="scientific">Elysia crispata</name>
    <name type="common">lettuce slug</name>
    <dbReference type="NCBI Taxonomy" id="231223"/>
    <lineage>
        <taxon>Eukaryota</taxon>
        <taxon>Metazoa</taxon>
        <taxon>Spiralia</taxon>
        <taxon>Lophotrochozoa</taxon>
        <taxon>Mollusca</taxon>
        <taxon>Gastropoda</taxon>
        <taxon>Heterobranchia</taxon>
        <taxon>Euthyneura</taxon>
        <taxon>Panpulmonata</taxon>
        <taxon>Sacoglossa</taxon>
        <taxon>Placobranchoidea</taxon>
        <taxon>Plakobranchidae</taxon>
        <taxon>Elysia</taxon>
    </lineage>
</organism>
<dbReference type="SUPFAM" id="SSF47473">
    <property type="entry name" value="EF-hand"/>
    <property type="match status" value="1"/>
</dbReference>
<dbReference type="InterPro" id="IPR011992">
    <property type="entry name" value="EF-hand-dom_pair"/>
</dbReference>
<dbReference type="SUPFAM" id="SSF52151">
    <property type="entry name" value="FabD/lysophospholipase-like"/>
    <property type="match status" value="1"/>
</dbReference>
<feature type="short sequence motif" description="GXGXXG" evidence="3">
    <location>
        <begin position="271"/>
        <end position="276"/>
    </location>
</feature>
<keyword evidence="8" id="KW-1185">Reference proteome</keyword>
<evidence type="ECO:0000256" key="4">
    <source>
        <dbReference type="SAM" id="MobiDB-lite"/>
    </source>
</evidence>
<sequence>MGNKCSGPCSERRKSKEKLDSSSPALLIIREAQRKYFNSHIESDIDDSDDDLEIDQEDSVDNMYGSVDSLDVVDSVSVDSQLDESSSRISRRSSAEVKSSQHAAKVGRGNSSASLLQSKTSGSTALMANGTNFTESRDGANESNRDSGNGSATHINPSINNNSTVKSSTTIEEDADSTTINCTDDSRNNSIKGEGSIQRVEDNANGTDNITKKEGGSGSRPNVKRRNKKRKFISLSRRGNFFSIFNTEDKKARSVDPSKYEYPFENLVFEGGGNKGLAYCGAVRLLEELNIWPQIKRLAGTSAGAMTAALLAVGYNSHDLEQFFSLNLNNIFLDHRFGYLSLIPNLLTSYGWNPGKRIYKWFGHKLAERTGDPDITFKEVYEMYQRELCVVATNLNQMTSLYCHPKTTPDMPVRLAVRMSMSIPGMFKAVKHTMYGQTDVFVDGGVLCNYPIHCFDGWWLSMEPENNFLEKLQPLEDIPRLLERTERFGQYNEKTLGMQLYSDNEQDLLKYQLENLRHGVQLQELPNTKLAREKIRKKKLQLKTDREHRRLVKAMNAFLRALRKHNLDKNDNIDRSELEAALNDQELFPRSKRLILFGDVECDVILEYLDRDHNGQISYQELLKFMEETGISMQNRFLGYQRRNIKNLPSFLDTLQATLLTNVKRVYVEERDLKRTVGINTGHVGTSDFSLEPADIEFVLERGKRSLEAFLKYYVASKRLRKKPEFRKVVPRKDSKASLLSSDSNSSLGNQEDGPGMSGLSYTVANTLRQAAYAQHLSPIPSESGVTGEFDYTVENDDSSHSKPALRNARCNVSRSAAPGKSVSISEHIIIMADRPSSGNCSELQNDSITEESWEEQEDVGLLAKSTPSALSEEDMGKTKKQKFLPSDTPNSFTACEVLVHHNASTHNDDPTSPLLESTNFPDDSFQMLNVQKDH</sequence>
<feature type="compositionally biased region" description="Low complexity" evidence="4">
    <location>
        <begin position="78"/>
        <end position="88"/>
    </location>
</feature>
<dbReference type="GO" id="GO:0005509">
    <property type="term" value="F:calcium ion binding"/>
    <property type="evidence" value="ECO:0007669"/>
    <property type="project" value="InterPro"/>
</dbReference>
<dbReference type="InterPro" id="IPR002048">
    <property type="entry name" value="EF_hand_dom"/>
</dbReference>
<dbReference type="Gene3D" id="1.10.238.10">
    <property type="entry name" value="EF-hand"/>
    <property type="match status" value="1"/>
</dbReference>
<evidence type="ECO:0000313" key="8">
    <source>
        <dbReference type="Proteomes" id="UP001283361"/>
    </source>
</evidence>
<dbReference type="SMART" id="SM00054">
    <property type="entry name" value="EFh"/>
    <property type="match status" value="2"/>
</dbReference>
<dbReference type="GO" id="GO:0016787">
    <property type="term" value="F:hydrolase activity"/>
    <property type="evidence" value="ECO:0007669"/>
    <property type="project" value="UniProtKB-UniRule"/>
</dbReference>
<feature type="compositionally biased region" description="Polar residues" evidence="4">
    <location>
        <begin position="915"/>
        <end position="935"/>
    </location>
</feature>
<feature type="domain" description="PNPLA" evidence="6">
    <location>
        <begin position="267"/>
        <end position="456"/>
    </location>
</feature>
<gene>
    <name evidence="7" type="ORF">RRG08_019528</name>
</gene>
<evidence type="ECO:0000259" key="5">
    <source>
        <dbReference type="PROSITE" id="PS50222"/>
    </source>
</evidence>
<evidence type="ECO:0000313" key="7">
    <source>
        <dbReference type="EMBL" id="KAK3758618.1"/>
    </source>
</evidence>
<comment type="caution">
    <text evidence="7">The sequence shown here is derived from an EMBL/GenBank/DDBJ whole genome shotgun (WGS) entry which is preliminary data.</text>
</comment>
<dbReference type="InterPro" id="IPR018247">
    <property type="entry name" value="EF_Hand_1_Ca_BS"/>
</dbReference>
<feature type="domain" description="EF-hand" evidence="5">
    <location>
        <begin position="597"/>
        <end position="632"/>
    </location>
</feature>
<keyword evidence="3" id="KW-0378">Hydrolase</keyword>
<dbReference type="Gene3D" id="3.40.1090.10">
    <property type="entry name" value="Cytosolic phospholipase A2 catalytic domain"/>
    <property type="match status" value="2"/>
</dbReference>
<dbReference type="PANTHER" id="PTHR46394:SF1">
    <property type="entry name" value="PNPLA DOMAIN-CONTAINING PROTEIN"/>
    <property type="match status" value="1"/>
</dbReference>
<accession>A0AAE0YWN8</accession>
<feature type="active site" description="Nucleophile" evidence="3">
    <location>
        <position position="302"/>
    </location>
</feature>
<evidence type="ECO:0000259" key="6">
    <source>
        <dbReference type="PROSITE" id="PS51635"/>
    </source>
</evidence>
<reference evidence="7" key="1">
    <citation type="journal article" date="2023" name="G3 (Bethesda)">
        <title>A reference genome for the long-term kleptoplast-retaining sea slug Elysia crispata morphotype clarki.</title>
        <authorList>
            <person name="Eastman K.E."/>
            <person name="Pendleton A.L."/>
            <person name="Shaikh M.A."/>
            <person name="Suttiyut T."/>
            <person name="Ogas R."/>
            <person name="Tomko P."/>
            <person name="Gavelis G."/>
            <person name="Widhalm J.R."/>
            <person name="Wisecaver J.H."/>
        </authorList>
    </citation>
    <scope>NUCLEOTIDE SEQUENCE</scope>
    <source>
        <strain evidence="7">ECLA1</strain>
    </source>
</reference>
<dbReference type="PANTHER" id="PTHR46394">
    <property type="entry name" value="ANNEXIN"/>
    <property type="match status" value="1"/>
</dbReference>
<protein>
    <submittedName>
        <fullName evidence="7">Uncharacterized protein</fullName>
    </submittedName>
</protein>
<dbReference type="Proteomes" id="UP001283361">
    <property type="component" value="Unassembled WGS sequence"/>
</dbReference>
<feature type="compositionally biased region" description="Polar residues" evidence="4">
    <location>
        <begin position="109"/>
        <end position="134"/>
    </location>
</feature>
<dbReference type="CDD" id="cd07207">
    <property type="entry name" value="Pat_ExoU_VipD_like"/>
    <property type="match status" value="1"/>
</dbReference>
<feature type="active site" description="Proton acceptor" evidence="3">
    <location>
        <position position="443"/>
    </location>
</feature>
<feature type="compositionally biased region" description="Polar residues" evidence="4">
    <location>
        <begin position="146"/>
        <end position="170"/>
    </location>
</feature>
<feature type="compositionally biased region" description="Low complexity" evidence="4">
    <location>
        <begin position="737"/>
        <end position="748"/>
    </location>
</feature>
<dbReference type="AlphaFoldDB" id="A0AAE0YWN8"/>
<keyword evidence="1" id="KW-0106">Calcium</keyword>
<feature type="compositionally biased region" description="Polar residues" evidence="4">
    <location>
        <begin position="177"/>
        <end position="191"/>
    </location>
</feature>
<feature type="region of interest" description="Disordered" evidence="4">
    <location>
        <begin position="78"/>
        <end position="229"/>
    </location>
</feature>
<feature type="region of interest" description="Disordered" evidence="4">
    <location>
        <begin position="904"/>
        <end position="935"/>
    </location>
</feature>
<feature type="region of interest" description="Disordered" evidence="4">
    <location>
        <begin position="868"/>
        <end position="887"/>
    </location>
</feature>
<dbReference type="Pfam" id="PF13499">
    <property type="entry name" value="EF-hand_7"/>
    <property type="match status" value="1"/>
</dbReference>
<dbReference type="GO" id="GO:0016042">
    <property type="term" value="P:lipid catabolic process"/>
    <property type="evidence" value="ECO:0007669"/>
    <property type="project" value="UniProtKB-UniRule"/>
</dbReference>
<name>A0AAE0YWN8_9GAST</name>